<sequence>MRSVFDAEPLLRGATLRVARPRVAALTAVREHPHTDTDAIVRVARGELGDVSTQAASDVPWAPTAAGPVRRIEPAGSAARNESRARLRPACPISPDS</sequence>
<dbReference type="EMBL" id="CP073720">
    <property type="protein sequence ID" value="UWP87086.1"/>
    <property type="molecule type" value="Genomic_DNA"/>
</dbReference>
<organism evidence="2 3">
    <name type="scientific">Dactylosporangium fulvum</name>
    <dbReference type="NCBI Taxonomy" id="53359"/>
    <lineage>
        <taxon>Bacteria</taxon>
        <taxon>Bacillati</taxon>
        <taxon>Actinomycetota</taxon>
        <taxon>Actinomycetes</taxon>
        <taxon>Micromonosporales</taxon>
        <taxon>Micromonosporaceae</taxon>
        <taxon>Dactylosporangium</taxon>
    </lineage>
</organism>
<dbReference type="RefSeq" id="WP_259866916.1">
    <property type="nucleotide sequence ID" value="NZ_BAAAST010000071.1"/>
</dbReference>
<protein>
    <submittedName>
        <fullName evidence="2">Uncharacterized protein</fullName>
    </submittedName>
</protein>
<accession>A0ABY5WE31</accession>
<gene>
    <name evidence="2" type="ORF">Dfulv_23730</name>
</gene>
<name>A0ABY5WE31_9ACTN</name>
<evidence type="ECO:0000256" key="1">
    <source>
        <dbReference type="SAM" id="MobiDB-lite"/>
    </source>
</evidence>
<evidence type="ECO:0000313" key="2">
    <source>
        <dbReference type="EMBL" id="UWP87086.1"/>
    </source>
</evidence>
<feature type="region of interest" description="Disordered" evidence="1">
    <location>
        <begin position="72"/>
        <end position="97"/>
    </location>
</feature>
<evidence type="ECO:0000313" key="3">
    <source>
        <dbReference type="Proteomes" id="UP001059617"/>
    </source>
</evidence>
<proteinExistence type="predicted"/>
<keyword evidence="3" id="KW-1185">Reference proteome</keyword>
<reference evidence="2" key="2">
    <citation type="submission" date="2022-09" db="EMBL/GenBank/DDBJ databases">
        <title>Biosynthetic gene clusters of Dactylosporangioum fulvum.</title>
        <authorList>
            <person name="Caradec T."/>
        </authorList>
    </citation>
    <scope>NUCLEOTIDE SEQUENCE</scope>
    <source>
        <strain evidence="2">NRRL B-16292</strain>
    </source>
</reference>
<dbReference type="Proteomes" id="UP001059617">
    <property type="component" value="Chromosome"/>
</dbReference>
<reference evidence="2" key="1">
    <citation type="submission" date="2021-04" db="EMBL/GenBank/DDBJ databases">
        <authorList>
            <person name="Hartkoorn R.C."/>
            <person name="Beaudoing E."/>
            <person name="Hot D."/>
        </authorList>
    </citation>
    <scope>NUCLEOTIDE SEQUENCE</scope>
    <source>
        <strain evidence="2">NRRL B-16292</strain>
    </source>
</reference>